<dbReference type="Pfam" id="PF06985">
    <property type="entry name" value="HET"/>
    <property type="match status" value="1"/>
</dbReference>
<dbReference type="PANTHER" id="PTHR33112:SF1">
    <property type="entry name" value="HETEROKARYON INCOMPATIBILITY DOMAIN-CONTAINING PROTEIN"/>
    <property type="match status" value="1"/>
</dbReference>
<evidence type="ECO:0000313" key="2">
    <source>
        <dbReference type="EMBL" id="KAF2011549.1"/>
    </source>
</evidence>
<dbReference type="Proteomes" id="UP000799778">
    <property type="component" value="Unassembled WGS sequence"/>
</dbReference>
<feature type="domain" description="Heterokaryon incompatibility" evidence="1">
    <location>
        <begin position="2"/>
        <end position="102"/>
    </location>
</feature>
<dbReference type="PANTHER" id="PTHR33112">
    <property type="entry name" value="DOMAIN PROTEIN, PUTATIVE-RELATED"/>
    <property type="match status" value="1"/>
</dbReference>
<name>A0A6A5XFA8_9PLEO</name>
<accession>A0A6A5XFA8</accession>
<dbReference type="EMBL" id="ML978074">
    <property type="protein sequence ID" value="KAF2011549.1"/>
    <property type="molecule type" value="Genomic_DNA"/>
</dbReference>
<keyword evidence="3" id="KW-1185">Reference proteome</keyword>
<evidence type="ECO:0000259" key="1">
    <source>
        <dbReference type="Pfam" id="PF06985"/>
    </source>
</evidence>
<gene>
    <name evidence="2" type="ORF">BU24DRAFT_466243</name>
</gene>
<dbReference type="InterPro" id="IPR010730">
    <property type="entry name" value="HET"/>
</dbReference>
<proteinExistence type="predicted"/>
<evidence type="ECO:0000313" key="3">
    <source>
        <dbReference type="Proteomes" id="UP000799778"/>
    </source>
</evidence>
<reference evidence="2" key="1">
    <citation type="journal article" date="2020" name="Stud. Mycol.">
        <title>101 Dothideomycetes genomes: a test case for predicting lifestyles and emergence of pathogens.</title>
        <authorList>
            <person name="Haridas S."/>
            <person name="Albert R."/>
            <person name="Binder M."/>
            <person name="Bloem J."/>
            <person name="Labutti K."/>
            <person name="Salamov A."/>
            <person name="Andreopoulos B."/>
            <person name="Baker S."/>
            <person name="Barry K."/>
            <person name="Bills G."/>
            <person name="Bluhm B."/>
            <person name="Cannon C."/>
            <person name="Castanera R."/>
            <person name="Culley D."/>
            <person name="Daum C."/>
            <person name="Ezra D."/>
            <person name="Gonzalez J."/>
            <person name="Henrissat B."/>
            <person name="Kuo A."/>
            <person name="Liang C."/>
            <person name="Lipzen A."/>
            <person name="Lutzoni F."/>
            <person name="Magnuson J."/>
            <person name="Mondo S."/>
            <person name="Nolan M."/>
            <person name="Ohm R."/>
            <person name="Pangilinan J."/>
            <person name="Park H.-J."/>
            <person name="Ramirez L."/>
            <person name="Alfaro M."/>
            <person name="Sun H."/>
            <person name="Tritt A."/>
            <person name="Yoshinaga Y."/>
            <person name="Zwiers L.-H."/>
            <person name="Turgeon B."/>
            <person name="Goodwin S."/>
            <person name="Spatafora J."/>
            <person name="Crous P."/>
            <person name="Grigoriev I."/>
        </authorList>
    </citation>
    <scope>NUCLEOTIDE SEQUENCE</scope>
    <source>
        <strain evidence="2">CBS 175.79</strain>
    </source>
</reference>
<protein>
    <submittedName>
        <fullName evidence="2">HET-domain-containing protein</fullName>
    </submittedName>
</protein>
<dbReference type="OrthoDB" id="5428863at2759"/>
<dbReference type="RefSeq" id="XP_033379888.1">
    <property type="nucleotide sequence ID" value="XM_033532348.1"/>
</dbReference>
<sequence length="422" mass="48397">MAVTIALGYQYLWVDRYCISTDSAQKHQQISEMDLVYCSAHATIIAESAQIPSDGLPGVSTRCRQRQPQITLDKGVLRHTLPHGGAVIGNSKWASRAWCYQEYCLSRRRLFFTQSQVIFECAKTQAHETMSTSQAYFLAEEARPWKSFFPACYFATEHSASTRHVWDSIYNYTGRAMSYESDALNAMLGLFKVFQSSPVPIYHFWGVPYRPWANRSDLIENPISSLCWYILGSWKRRRTFPSWSWLGWSGSVLSEFHDKQDTETDHDLRIGAETRDGNEVQGWPPELCTKNRLAPYLLLEGKTSQLKCSRQDEHRLWYLRAVDGGEWLVLSDEIGFYAGGNPMSPHCVLEGEISDGEKGHHDSLTAVLLGTDSGLIYLLVLERNRTLDNEKRIGCERIGYIKIHRFDVMAKIQWENRRLRVG</sequence>
<organism evidence="2 3">
    <name type="scientific">Aaosphaeria arxii CBS 175.79</name>
    <dbReference type="NCBI Taxonomy" id="1450172"/>
    <lineage>
        <taxon>Eukaryota</taxon>
        <taxon>Fungi</taxon>
        <taxon>Dikarya</taxon>
        <taxon>Ascomycota</taxon>
        <taxon>Pezizomycotina</taxon>
        <taxon>Dothideomycetes</taxon>
        <taxon>Pleosporomycetidae</taxon>
        <taxon>Pleosporales</taxon>
        <taxon>Pleosporales incertae sedis</taxon>
        <taxon>Aaosphaeria</taxon>
    </lineage>
</organism>
<dbReference type="AlphaFoldDB" id="A0A6A5XFA8"/>
<dbReference type="GeneID" id="54289745"/>